<reference evidence="1" key="1">
    <citation type="submission" date="2022-03" db="EMBL/GenBank/DDBJ databases">
        <authorList>
            <person name="Sayadi A."/>
        </authorList>
    </citation>
    <scope>NUCLEOTIDE SEQUENCE</scope>
</reference>
<proteinExistence type="predicted"/>
<keyword evidence="2" id="KW-1185">Reference proteome</keyword>
<sequence>MATTQQNAFCVLEYARCLSVVTVQRAIRRRSSEHSTMVSTIQEDMFHY</sequence>
<dbReference type="AlphaFoldDB" id="A0A9P0K522"/>
<comment type="caution">
    <text evidence="1">The sequence shown here is derived from an EMBL/GenBank/DDBJ whole genome shotgun (WGS) entry which is preliminary data.</text>
</comment>
<name>A0A9P0K522_ACAOB</name>
<accession>A0A9P0K522</accession>
<dbReference type="Proteomes" id="UP001152888">
    <property type="component" value="Unassembled WGS sequence"/>
</dbReference>
<organism evidence="1 2">
    <name type="scientific">Acanthoscelides obtectus</name>
    <name type="common">Bean weevil</name>
    <name type="synonym">Bruchus obtectus</name>
    <dbReference type="NCBI Taxonomy" id="200917"/>
    <lineage>
        <taxon>Eukaryota</taxon>
        <taxon>Metazoa</taxon>
        <taxon>Ecdysozoa</taxon>
        <taxon>Arthropoda</taxon>
        <taxon>Hexapoda</taxon>
        <taxon>Insecta</taxon>
        <taxon>Pterygota</taxon>
        <taxon>Neoptera</taxon>
        <taxon>Endopterygota</taxon>
        <taxon>Coleoptera</taxon>
        <taxon>Polyphaga</taxon>
        <taxon>Cucujiformia</taxon>
        <taxon>Chrysomeloidea</taxon>
        <taxon>Chrysomelidae</taxon>
        <taxon>Bruchinae</taxon>
        <taxon>Bruchini</taxon>
        <taxon>Acanthoscelides</taxon>
    </lineage>
</organism>
<gene>
    <name evidence="1" type="ORF">ACAOBT_LOCUS6994</name>
</gene>
<evidence type="ECO:0000313" key="2">
    <source>
        <dbReference type="Proteomes" id="UP001152888"/>
    </source>
</evidence>
<evidence type="ECO:0000313" key="1">
    <source>
        <dbReference type="EMBL" id="CAH1966707.1"/>
    </source>
</evidence>
<dbReference type="EMBL" id="CAKOFQ010006736">
    <property type="protein sequence ID" value="CAH1966707.1"/>
    <property type="molecule type" value="Genomic_DNA"/>
</dbReference>
<protein>
    <submittedName>
        <fullName evidence="1">Uncharacterized protein</fullName>
    </submittedName>
</protein>